<organism evidence="1 2">
    <name type="scientific">Larinioides sclopetarius</name>
    <dbReference type="NCBI Taxonomy" id="280406"/>
    <lineage>
        <taxon>Eukaryota</taxon>
        <taxon>Metazoa</taxon>
        <taxon>Ecdysozoa</taxon>
        <taxon>Arthropoda</taxon>
        <taxon>Chelicerata</taxon>
        <taxon>Arachnida</taxon>
        <taxon>Araneae</taxon>
        <taxon>Araneomorphae</taxon>
        <taxon>Entelegynae</taxon>
        <taxon>Araneoidea</taxon>
        <taxon>Araneidae</taxon>
        <taxon>Larinioides</taxon>
    </lineage>
</organism>
<dbReference type="Proteomes" id="UP001497382">
    <property type="component" value="Unassembled WGS sequence"/>
</dbReference>
<evidence type="ECO:0000313" key="1">
    <source>
        <dbReference type="EMBL" id="CAL1289293.1"/>
    </source>
</evidence>
<sequence>MDPFPWICTYLRRDITLTTDSGIKSKTVSEIVRHPVDLPAVTLRLILPKDDVLLVKALTPVTTPLSQRYATGTLAHNQMRNKRPKLLQNGSSLRDLKRHLSTLLGSLKKDSLLHFKVSSWMIFSFFFCCSFFGRYP</sequence>
<comment type="caution">
    <text evidence="1">The sequence shown here is derived from an EMBL/GenBank/DDBJ whole genome shotgun (WGS) entry which is preliminary data.</text>
</comment>
<name>A0AAV2B275_9ARAC</name>
<protein>
    <submittedName>
        <fullName evidence="1">Uncharacterized protein</fullName>
    </submittedName>
</protein>
<evidence type="ECO:0000313" key="2">
    <source>
        <dbReference type="Proteomes" id="UP001497382"/>
    </source>
</evidence>
<gene>
    <name evidence="1" type="ORF">LARSCL_LOCUS15845</name>
</gene>
<dbReference type="AlphaFoldDB" id="A0AAV2B275"/>
<accession>A0AAV2B275</accession>
<keyword evidence="2" id="KW-1185">Reference proteome</keyword>
<dbReference type="EMBL" id="CAXIEN010000246">
    <property type="protein sequence ID" value="CAL1289293.1"/>
    <property type="molecule type" value="Genomic_DNA"/>
</dbReference>
<reference evidence="1 2" key="1">
    <citation type="submission" date="2024-04" db="EMBL/GenBank/DDBJ databases">
        <authorList>
            <person name="Rising A."/>
            <person name="Reimegard J."/>
            <person name="Sonavane S."/>
            <person name="Akerstrom W."/>
            <person name="Nylinder S."/>
            <person name="Hedman E."/>
            <person name="Kallberg Y."/>
        </authorList>
    </citation>
    <scope>NUCLEOTIDE SEQUENCE [LARGE SCALE GENOMIC DNA]</scope>
</reference>
<proteinExistence type="predicted"/>